<dbReference type="PANTHER" id="PTHR43364">
    <property type="entry name" value="NADH-SPECIFIC METHYLGLYOXAL REDUCTASE-RELATED"/>
    <property type="match status" value="1"/>
</dbReference>
<comment type="caution">
    <text evidence="3">The sequence shown here is derived from an EMBL/GenBank/DDBJ whole genome shotgun (WGS) entry which is preliminary data.</text>
</comment>
<dbReference type="Pfam" id="PF00248">
    <property type="entry name" value="Aldo_ket_red"/>
    <property type="match status" value="1"/>
</dbReference>
<evidence type="ECO:0000313" key="4">
    <source>
        <dbReference type="Proteomes" id="UP000317573"/>
    </source>
</evidence>
<accession>A0A562E8E6</accession>
<dbReference type="PANTHER" id="PTHR43364:SF4">
    <property type="entry name" value="NAD(P)-LINKED OXIDOREDUCTASE SUPERFAMILY PROTEIN"/>
    <property type="match status" value="1"/>
</dbReference>
<evidence type="ECO:0000259" key="2">
    <source>
        <dbReference type="Pfam" id="PF00248"/>
    </source>
</evidence>
<dbReference type="GO" id="GO:0016491">
    <property type="term" value="F:oxidoreductase activity"/>
    <property type="evidence" value="ECO:0007669"/>
    <property type="project" value="UniProtKB-KW"/>
</dbReference>
<dbReference type="InterPro" id="IPR050523">
    <property type="entry name" value="AKR_Detox_Biosynth"/>
</dbReference>
<evidence type="ECO:0000313" key="3">
    <source>
        <dbReference type="EMBL" id="TWH18051.1"/>
    </source>
</evidence>
<organism evidence="3 4">
    <name type="scientific">Rhodococcus rhodochrous J45</name>
    <dbReference type="NCBI Taxonomy" id="935266"/>
    <lineage>
        <taxon>Bacteria</taxon>
        <taxon>Bacillati</taxon>
        <taxon>Actinomycetota</taxon>
        <taxon>Actinomycetes</taxon>
        <taxon>Mycobacteriales</taxon>
        <taxon>Nocardiaceae</taxon>
        <taxon>Rhodococcus</taxon>
    </lineage>
</organism>
<dbReference type="InterPro" id="IPR036812">
    <property type="entry name" value="NAD(P)_OxRdtase_dom_sf"/>
</dbReference>
<keyword evidence="1" id="KW-0560">Oxidoreductase</keyword>
<protein>
    <submittedName>
        <fullName evidence="3">Aryl-alcohol dehydrogenase (NADP+)</fullName>
    </submittedName>
</protein>
<dbReference type="FunFam" id="3.20.20.100:FF:000004">
    <property type="entry name" value="Oxidoreductase, aldo/keto reductase"/>
    <property type="match status" value="1"/>
</dbReference>
<dbReference type="InterPro" id="IPR020471">
    <property type="entry name" value="AKR"/>
</dbReference>
<dbReference type="RefSeq" id="WP_085470911.1">
    <property type="nucleotide sequence ID" value="NZ_VLJT01000013.1"/>
</dbReference>
<dbReference type="Gene3D" id="3.20.20.100">
    <property type="entry name" value="NADP-dependent oxidoreductase domain"/>
    <property type="match status" value="1"/>
</dbReference>
<dbReference type="GO" id="GO:0005829">
    <property type="term" value="C:cytosol"/>
    <property type="evidence" value="ECO:0007669"/>
    <property type="project" value="TreeGrafter"/>
</dbReference>
<dbReference type="InterPro" id="IPR023210">
    <property type="entry name" value="NADP_OxRdtase_dom"/>
</dbReference>
<dbReference type="Proteomes" id="UP000317573">
    <property type="component" value="Unassembled WGS sequence"/>
</dbReference>
<sequence length="341" mass="37625">MEYRYLGRSGVQVSALCLGAMSLGSMGNTDVNECTEIVHRALDAGINMIDTADVYSRGQSEEIVGAAIAGRRDDVVLATKFYNPMGRDRNRRGASRRWIVQACEDSLRRLNVDHIDLYQIHRLDENTDLDETLSTLSDLVRSGKVRMIGSSTFPAEAVVEAQWVAERRGHVRLHTEQPPYSIFVRGAERDVFPTAQRHGMGTLVWSPLNGGWLTGKYRAGADPEADSRFARVPQGSWRTDSPGAQRKLDALDKLEKVAVDAGTDLIGLSIAFAKAHPAVSSVIIGPRTVGQLESQLLAADLVLDEDILDRIDEIVSPGTTIARGDLAFEPRAVRHKRLRRR</sequence>
<feature type="domain" description="NADP-dependent oxidoreductase" evidence="2">
    <location>
        <begin position="16"/>
        <end position="315"/>
    </location>
</feature>
<gene>
    <name evidence="3" type="ORF">L618_001600000950</name>
</gene>
<reference evidence="3 4" key="1">
    <citation type="submission" date="2019-07" db="EMBL/GenBank/DDBJ databases">
        <title>Genome sequencing of lignin-degrading bacterial isolates.</title>
        <authorList>
            <person name="Gladden J."/>
        </authorList>
    </citation>
    <scope>NUCLEOTIDE SEQUENCE [LARGE SCALE GENOMIC DNA]</scope>
    <source>
        <strain evidence="3 4">J45</strain>
    </source>
</reference>
<dbReference type="SUPFAM" id="SSF51430">
    <property type="entry name" value="NAD(P)-linked oxidoreductase"/>
    <property type="match status" value="1"/>
</dbReference>
<evidence type="ECO:0000256" key="1">
    <source>
        <dbReference type="ARBA" id="ARBA00023002"/>
    </source>
</evidence>
<dbReference type="EMBL" id="VLJT01000013">
    <property type="protein sequence ID" value="TWH18051.1"/>
    <property type="molecule type" value="Genomic_DNA"/>
</dbReference>
<dbReference type="AlphaFoldDB" id="A0A562E8E6"/>
<dbReference type="PRINTS" id="PR00069">
    <property type="entry name" value="ALDKETRDTASE"/>
</dbReference>
<name>A0A562E8E6_RHORH</name>
<proteinExistence type="predicted"/>